<accession>A0A8S1JSA0</accession>
<protein>
    <recommendedName>
        <fullName evidence="5">Transmembrane protein</fullName>
    </recommendedName>
</protein>
<feature type="transmembrane region" description="Helical" evidence="2">
    <location>
        <begin position="5"/>
        <end position="23"/>
    </location>
</feature>
<feature type="transmembrane region" description="Helical" evidence="2">
    <location>
        <begin position="349"/>
        <end position="369"/>
    </location>
</feature>
<feature type="region of interest" description="Disordered" evidence="1">
    <location>
        <begin position="122"/>
        <end position="151"/>
    </location>
</feature>
<keyword evidence="2" id="KW-1133">Transmembrane helix</keyword>
<sequence length="456" mass="53912">MNNQLLIVETGFLFVIVIGLFIVKEWEGNEKIIKLLFSLSNIINRRFKLQDLYNRQLDILIAISMFLMIVYIYKEYKKEKNDIPQIQILNTQLSERNNKVDQEIELPQQLAVIHSIHESNSSMNRNQNASAADNNRRQSNSQGEITDQQQTKQDYGTNFLDDHKRPSLQQKNNNGLGMFITRQQSVAQIQPNLNVIKFQDDLGEIKFGILKTLKSVAYDQLGKEVECIFQTDRPFTKLLSTVEQTNQPRMQILYESQVVNNQYVDDTLRGAIQLDNLGYGEKKTQKNITWQKIIKAFILIIILKLNFVIINNWNLYQLILILFILQRQLLQFKKLITKSLDMKCEVRETLIWISLVVLPIVIIILINLIDKRIVKHIMKVANWISLIITSKYNKNCSEQNYQKYYQLDISMVLYCSFLHLQQYSVLFECDIYIYYSYQQFFFFQQFVIILIYQQIY</sequence>
<evidence type="ECO:0000313" key="4">
    <source>
        <dbReference type="Proteomes" id="UP000692954"/>
    </source>
</evidence>
<evidence type="ECO:0008006" key="5">
    <source>
        <dbReference type="Google" id="ProtNLM"/>
    </source>
</evidence>
<comment type="caution">
    <text evidence="3">The sequence shown here is derived from an EMBL/GenBank/DDBJ whole genome shotgun (WGS) entry which is preliminary data.</text>
</comment>
<proteinExistence type="predicted"/>
<evidence type="ECO:0000256" key="2">
    <source>
        <dbReference type="SAM" id="Phobius"/>
    </source>
</evidence>
<keyword evidence="2" id="KW-0472">Membrane</keyword>
<name>A0A8S1JSA0_9CILI</name>
<reference evidence="3" key="1">
    <citation type="submission" date="2021-01" db="EMBL/GenBank/DDBJ databases">
        <authorList>
            <consortium name="Genoscope - CEA"/>
            <person name="William W."/>
        </authorList>
    </citation>
    <scope>NUCLEOTIDE SEQUENCE</scope>
</reference>
<feature type="transmembrane region" description="Helical" evidence="2">
    <location>
        <begin position="296"/>
        <end position="325"/>
    </location>
</feature>
<dbReference type="Proteomes" id="UP000692954">
    <property type="component" value="Unassembled WGS sequence"/>
</dbReference>
<keyword evidence="2" id="KW-0812">Transmembrane</keyword>
<feature type="transmembrane region" description="Helical" evidence="2">
    <location>
        <begin position="56"/>
        <end position="73"/>
    </location>
</feature>
<feature type="transmembrane region" description="Helical" evidence="2">
    <location>
        <begin position="432"/>
        <end position="452"/>
    </location>
</feature>
<dbReference type="EMBL" id="CAJJDN010000001">
    <property type="protein sequence ID" value="CAD8045493.1"/>
    <property type="molecule type" value="Genomic_DNA"/>
</dbReference>
<keyword evidence="4" id="KW-1185">Reference proteome</keyword>
<evidence type="ECO:0000313" key="3">
    <source>
        <dbReference type="EMBL" id="CAD8045493.1"/>
    </source>
</evidence>
<dbReference type="AlphaFoldDB" id="A0A8S1JSA0"/>
<gene>
    <name evidence="3" type="ORF">PSON_ATCC_30995.1.T0010074</name>
</gene>
<dbReference type="OrthoDB" id="307693at2759"/>
<organism evidence="3 4">
    <name type="scientific">Paramecium sonneborni</name>
    <dbReference type="NCBI Taxonomy" id="65129"/>
    <lineage>
        <taxon>Eukaryota</taxon>
        <taxon>Sar</taxon>
        <taxon>Alveolata</taxon>
        <taxon>Ciliophora</taxon>
        <taxon>Intramacronucleata</taxon>
        <taxon>Oligohymenophorea</taxon>
        <taxon>Peniculida</taxon>
        <taxon>Parameciidae</taxon>
        <taxon>Paramecium</taxon>
    </lineage>
</organism>
<evidence type="ECO:0000256" key="1">
    <source>
        <dbReference type="SAM" id="MobiDB-lite"/>
    </source>
</evidence>